<evidence type="ECO:0000313" key="6">
    <source>
        <dbReference type="Proteomes" id="UP000267029"/>
    </source>
</evidence>
<evidence type="ECO:0000313" key="8">
    <source>
        <dbReference type="WBParaSite" id="MCU_009280-RA"/>
    </source>
</evidence>
<dbReference type="PROSITE" id="PS51858">
    <property type="entry name" value="PPPDE"/>
    <property type="match status" value="1"/>
</dbReference>
<feature type="domain" description="PPPDE" evidence="4">
    <location>
        <begin position="2"/>
        <end position="144"/>
    </location>
</feature>
<sequence>MSDVFLYIYDLSMGMAKVLSESLVGRRFDGIWHTGVVVYGCEYFFDQSGISTCSPGSLQIGQLLERKLIGRTTKTYIELQAFVEIMSQSLFKPGSYELLKHNCNTFSAYFVRHLTGLEIPSYITSLPSDFLGTPVGSALRGILENAAMISDPSVSRFSHSNNLLRRRSMPSTVRPVLFDEPISPEFTSNELTTMFSGGSGLSLQWANTALSILRSLSSPKLVSEDIPLEALSLLKFNRWATFKQCEAICEVFRLAVWRCPELIVSLITDPNESLHKLSDAYPSPSGQISRSAYFDLDAAKSHLLCNVFSLSYDWDLTNLNFIPLGPVVALCNRLISCDATEDKPNRKPTPKSPEHEMAGLALTLNLALCPLLGEQEALEVSASLFHLVVTKKGFKHPTGACYVLKAIYVFIKSFPTLIDLAKTLGIAAHVPELSSQAEHAEDDLADNKSHVDAIASISAELMEKLTK</sequence>
<proteinExistence type="inferred from homology"/>
<dbReference type="EMBL" id="UXSR01000477">
    <property type="protein sequence ID" value="VDD76694.1"/>
    <property type="molecule type" value="Genomic_DNA"/>
</dbReference>
<dbReference type="AlphaFoldDB" id="A0A0R3U7A1"/>
<keyword evidence="3" id="KW-0378">Hydrolase</keyword>
<dbReference type="SMART" id="SM01179">
    <property type="entry name" value="DUF862"/>
    <property type="match status" value="1"/>
</dbReference>
<dbReference type="WBParaSite" id="MCU_009280-RB">
    <property type="protein sequence ID" value="MCU_009280-RB"/>
    <property type="gene ID" value="MCU_009280"/>
</dbReference>
<evidence type="ECO:0000256" key="2">
    <source>
        <dbReference type="ARBA" id="ARBA00022670"/>
    </source>
</evidence>
<dbReference type="InterPro" id="IPR042266">
    <property type="entry name" value="PPPDE_sf"/>
</dbReference>
<protein>
    <submittedName>
        <fullName evidence="7 8">DUF862 domain-containing protein</fullName>
    </submittedName>
</protein>
<dbReference type="OrthoDB" id="6227366at2759"/>
<dbReference type="GO" id="GO:0070646">
    <property type="term" value="P:protein modification by small protein removal"/>
    <property type="evidence" value="ECO:0007669"/>
    <property type="project" value="TreeGrafter"/>
</dbReference>
<dbReference type="Proteomes" id="UP000267029">
    <property type="component" value="Unassembled WGS sequence"/>
</dbReference>
<dbReference type="PANTHER" id="PTHR12378">
    <property type="entry name" value="DESUMOYLATING ISOPEPTIDASE"/>
    <property type="match status" value="1"/>
</dbReference>
<name>A0A0R3U7A1_MESCO</name>
<dbReference type="GO" id="GO:0006508">
    <property type="term" value="P:proteolysis"/>
    <property type="evidence" value="ECO:0007669"/>
    <property type="project" value="UniProtKB-KW"/>
</dbReference>
<evidence type="ECO:0000313" key="5">
    <source>
        <dbReference type="EMBL" id="VDD76694.1"/>
    </source>
</evidence>
<keyword evidence="2" id="KW-0645">Protease</keyword>
<gene>
    <name evidence="5" type="ORF">MCOS_LOCUS2697</name>
</gene>
<dbReference type="GO" id="GO:0008233">
    <property type="term" value="F:peptidase activity"/>
    <property type="evidence" value="ECO:0007669"/>
    <property type="project" value="UniProtKB-KW"/>
</dbReference>
<organism evidence="7">
    <name type="scientific">Mesocestoides corti</name>
    <name type="common">Flatworm</name>
    <dbReference type="NCBI Taxonomy" id="53468"/>
    <lineage>
        <taxon>Eukaryota</taxon>
        <taxon>Metazoa</taxon>
        <taxon>Spiralia</taxon>
        <taxon>Lophotrochozoa</taxon>
        <taxon>Platyhelminthes</taxon>
        <taxon>Cestoda</taxon>
        <taxon>Eucestoda</taxon>
        <taxon>Cyclophyllidea</taxon>
        <taxon>Mesocestoididae</taxon>
        <taxon>Mesocestoides</taxon>
    </lineage>
</organism>
<dbReference type="STRING" id="53468.A0A0R3U7A1"/>
<reference evidence="7" key="1">
    <citation type="submission" date="2017-02" db="UniProtKB">
        <authorList>
            <consortium name="WormBaseParasite"/>
        </authorList>
    </citation>
    <scope>IDENTIFICATION</scope>
</reference>
<dbReference type="Gene3D" id="3.90.1720.30">
    <property type="entry name" value="PPPDE domains"/>
    <property type="match status" value="1"/>
</dbReference>
<evidence type="ECO:0000256" key="3">
    <source>
        <dbReference type="ARBA" id="ARBA00022801"/>
    </source>
</evidence>
<evidence type="ECO:0000313" key="7">
    <source>
        <dbReference type="WBParaSite" id="MCOS_0000269601-mRNA-1"/>
    </source>
</evidence>
<dbReference type="InterPro" id="IPR008580">
    <property type="entry name" value="PPPDE_dom"/>
</dbReference>
<evidence type="ECO:0000256" key="1">
    <source>
        <dbReference type="ARBA" id="ARBA00008140"/>
    </source>
</evidence>
<dbReference type="Pfam" id="PF05903">
    <property type="entry name" value="Peptidase_C97"/>
    <property type="match status" value="1"/>
</dbReference>
<accession>A0A0R3U7A1</accession>
<dbReference type="PANTHER" id="PTHR12378:SF7">
    <property type="entry name" value="DESUMOYLATING ISOPEPTIDASE 1"/>
    <property type="match status" value="1"/>
</dbReference>
<evidence type="ECO:0000259" key="4">
    <source>
        <dbReference type="PROSITE" id="PS51858"/>
    </source>
</evidence>
<dbReference type="WBParaSite" id="MCU_009280-RA">
    <property type="protein sequence ID" value="MCU_009280-RA"/>
    <property type="gene ID" value="MCU_009280"/>
</dbReference>
<comment type="similarity">
    <text evidence="1">Belongs to the DeSI family.</text>
</comment>
<keyword evidence="6" id="KW-1185">Reference proteome</keyword>
<dbReference type="WBParaSite" id="MCOS_0000269601-mRNA-1">
    <property type="protein sequence ID" value="MCOS_0000269601-mRNA-1"/>
    <property type="gene ID" value="MCOS_0000269601"/>
</dbReference>
<reference evidence="5 6" key="2">
    <citation type="submission" date="2018-10" db="EMBL/GenBank/DDBJ databases">
        <authorList>
            <consortium name="Pathogen Informatics"/>
        </authorList>
    </citation>
    <scope>NUCLEOTIDE SEQUENCE [LARGE SCALE GENOMIC DNA]</scope>
</reference>